<protein>
    <submittedName>
        <fullName evidence="1">Pex8 peroxisomal biogenesis factor</fullName>
    </submittedName>
</protein>
<dbReference type="HOGENOM" id="CLU_365662_0_0_1"/>
<accession>H8X1E3</accession>
<proteinExistence type="predicted"/>
<dbReference type="AlphaFoldDB" id="H8X1E3"/>
<dbReference type="Proteomes" id="UP000005018">
    <property type="component" value="Chromosome 2"/>
</dbReference>
<reference evidence="1 2" key="1">
    <citation type="journal article" date="2012" name="PLoS ONE">
        <title>Sequence and analysis of the genome of the pathogenic yeast Candida orthopsilosis.</title>
        <authorList>
            <person name="Riccombeni A."/>
            <person name="Vidanes G."/>
            <person name="Proux-Wera E."/>
            <person name="Wolfe K.H."/>
            <person name="Butler G."/>
        </authorList>
    </citation>
    <scope>NUCLEOTIDE SEQUENCE [LARGE SCALE GENOMIC DNA]</scope>
    <source>
        <strain evidence="1 2">Co 90-125</strain>
    </source>
</reference>
<dbReference type="RefSeq" id="XP_003867620.1">
    <property type="nucleotide sequence ID" value="XM_003867572.1"/>
</dbReference>
<dbReference type="PANTHER" id="PTHR39214:SF1">
    <property type="entry name" value="MICROBODY (PEROXISOME) BIOGENESIS PROTEIN PEROXIN 8 (EUROFUNG)"/>
    <property type="match status" value="1"/>
</dbReference>
<name>H8X1E3_CANO9</name>
<sequence>MSKSITPQLETIATITILLMSDLYSKLGPQGQALLNQSQHTIYPYTNDPNNQPQDLDFVIDELRNPKSTTTVNKVLGYLYNYVPYIKHEHNLGIVIASFLNSPSCFGPSTPPFEENYFIIEVFKLITDKKLEVSQPTLPIKEFYTVIRKELENFVWYNPSANSWKVLPIICGMMLSNPLRNELYIEANYLQYRWFFDEWDEKMKSLFVHCLEYSLTSSHSEDIVFLSVTSLALVYQKDEHVKKYTKHISDGFMVGVLMDMIFLSPKVSTLSYQQFFKLNPRDPNEANKQIFQKPVIKHLNKFSFLIAAYFTQLKYTQRNEDLILANLTKIADFNKLVNHMCSASIFNTFTSSKENNPLFQSFWYFMKNLLFSEVIIFQGIFTRFLTGNKSNFIWFNNRDLTIMQRAYRQIALTAIPSLYYLNFILLSIGQGGFDNYNFVYYLSVELGLSTELHFEQLALRFFSDYNEINLYPDVLDHNYVMQSKVLFVLGLWENYLQQKPIQNENYATRIYDLVRDLADDSRYSSNGLIEASHSVLLFYFANSKQVDLADCIEYVNLLISQFPHRLSATQLCIAIETIGKKILSNPKPYPPDYIFINSADEFFHFLADKCAPIARGLPIKATTTPSDNPSFASAQPISEIEAHSTLNTLEQDKKMENDIIHENKAKKPKDKVVRDLLPRFKKEYKFENRLAPETVREAAVLALINLVPYFPLSVFTSWVERIWDLIVKSNVSEANYLTGMLWKVMSDSLDLNRVELAMRWWYGTKQLSERNYVAAKI</sequence>
<gene>
    <name evidence="1" type="ORF">CORT_0B04750</name>
</gene>
<dbReference type="GeneID" id="14538281"/>
<dbReference type="OrthoDB" id="2357318at2759"/>
<organism evidence="1 2">
    <name type="scientific">Candida orthopsilosis (strain 90-125)</name>
    <name type="common">Yeast</name>
    <dbReference type="NCBI Taxonomy" id="1136231"/>
    <lineage>
        <taxon>Eukaryota</taxon>
        <taxon>Fungi</taxon>
        <taxon>Dikarya</taxon>
        <taxon>Ascomycota</taxon>
        <taxon>Saccharomycotina</taxon>
        <taxon>Pichiomycetes</taxon>
        <taxon>Debaryomycetaceae</taxon>
        <taxon>Candida/Lodderomyces clade</taxon>
        <taxon>Candida</taxon>
    </lineage>
</organism>
<dbReference type="InterPro" id="IPR055334">
    <property type="entry name" value="PEX8-like"/>
</dbReference>
<dbReference type="KEGG" id="cot:CORT_0B04750"/>
<dbReference type="PANTHER" id="PTHR39214">
    <property type="entry name" value="MICROBODY (PEROXISOME) BIOGENESIS PROTEIN PEROXIN 8 (EUROFUNG)"/>
    <property type="match status" value="1"/>
</dbReference>
<evidence type="ECO:0000313" key="2">
    <source>
        <dbReference type="Proteomes" id="UP000005018"/>
    </source>
</evidence>
<keyword evidence="2" id="KW-1185">Reference proteome</keyword>
<dbReference type="eggNOG" id="ENOG502S5X6">
    <property type="taxonomic scope" value="Eukaryota"/>
</dbReference>
<evidence type="ECO:0000313" key="1">
    <source>
        <dbReference type="EMBL" id="CCG22183.1"/>
    </source>
</evidence>
<dbReference type="EMBL" id="HE681720">
    <property type="protein sequence ID" value="CCG22183.1"/>
    <property type="molecule type" value="Genomic_DNA"/>
</dbReference>